<dbReference type="Pfam" id="PF01321">
    <property type="entry name" value="Creatinase_N"/>
    <property type="match status" value="1"/>
</dbReference>
<dbReference type="EMBL" id="CP106878">
    <property type="protein sequence ID" value="WAA10156.1"/>
    <property type="molecule type" value="Genomic_DNA"/>
</dbReference>
<evidence type="ECO:0000313" key="8">
    <source>
        <dbReference type="EMBL" id="WAA10156.1"/>
    </source>
</evidence>
<comment type="cofactor">
    <cofactor evidence="1">
        <name>Mn(2+)</name>
        <dbReference type="ChEBI" id="CHEBI:29035"/>
    </cofactor>
</comment>
<dbReference type="InterPro" id="IPR029149">
    <property type="entry name" value="Creatin/AminoP/Spt16_N"/>
</dbReference>
<dbReference type="RefSeq" id="WP_275417941.1">
    <property type="nucleotide sequence ID" value="NZ_CP106878.1"/>
</dbReference>
<dbReference type="InterPro" id="IPR000994">
    <property type="entry name" value="Pept_M24"/>
</dbReference>
<dbReference type="Gene3D" id="3.40.350.10">
    <property type="entry name" value="Creatinase/prolidase N-terminal domain"/>
    <property type="match status" value="1"/>
</dbReference>
<dbReference type="SUPFAM" id="SSF53092">
    <property type="entry name" value="Creatinase/prolidase N-terminal domain"/>
    <property type="match status" value="1"/>
</dbReference>
<evidence type="ECO:0000259" key="7">
    <source>
        <dbReference type="Pfam" id="PF01321"/>
    </source>
</evidence>
<keyword evidence="4" id="KW-0378">Hydrolase</keyword>
<dbReference type="KEGG" id="faf:OE104_02085"/>
<dbReference type="InterPro" id="IPR000587">
    <property type="entry name" value="Creatinase_N"/>
</dbReference>
<dbReference type="InterPro" id="IPR050659">
    <property type="entry name" value="Peptidase_M24B"/>
</dbReference>
<dbReference type="Proteomes" id="UP001164718">
    <property type="component" value="Chromosome"/>
</dbReference>
<dbReference type="CDD" id="cd01092">
    <property type="entry name" value="APP-like"/>
    <property type="match status" value="1"/>
</dbReference>
<evidence type="ECO:0000256" key="4">
    <source>
        <dbReference type="ARBA" id="ARBA00022801"/>
    </source>
</evidence>
<reference evidence="8" key="1">
    <citation type="submission" date="2022-09" db="EMBL/GenBank/DDBJ databases">
        <title>Complete Genomes of Fervidibacillus albus and Fervidibacillus halotolerans isolated from tidal flat sediments.</title>
        <authorList>
            <person name="Kwon K.K."/>
            <person name="Yang S.-H."/>
            <person name="Park M.J."/>
            <person name="Oh H.-M."/>
        </authorList>
    </citation>
    <scope>NUCLEOTIDE SEQUENCE</scope>
    <source>
        <strain evidence="8">MEBiC13591</strain>
    </source>
</reference>
<sequence length="365" mass="40945">MFKRMETFQQWLNQENIDAAIITSKENVFYFSGFYSDPHERLLAIAMFEGGEPFLICPQMETNAAKDTGWTYPIIGYKDTDDSLQILTDEIKKRIGNGKTIAVEKNHLNAFRYESLQRLFPNTQFKNAERQLNEQRLIKDEREIQKLEKAAELADYAIQVGINEVREGATELQIVAAIEYELKKKGVQQMSFSTIVLTGEKAASPHGTPGLTKVKKGDFVLFDLGVVYEGYCSDITRTVHYGGPSEKQAKVYETVLRAQQTALSIGRPGIPSKELDLAARTIIAEAGYGDYFTHRLGHGLGISVHEFPSITETNPLPLEKGMVFTIEPGIYIPNEIGVRIEDDVIITDKGAVSLTRFPKQLQVIS</sequence>
<feature type="domain" description="Creatinase N-terminal" evidence="7">
    <location>
        <begin position="4"/>
        <end position="138"/>
    </location>
</feature>
<dbReference type="PRINTS" id="PR00599">
    <property type="entry name" value="MAPEPTIDASE"/>
</dbReference>
<dbReference type="GO" id="GO:0004177">
    <property type="term" value="F:aminopeptidase activity"/>
    <property type="evidence" value="ECO:0007669"/>
    <property type="project" value="UniProtKB-ARBA"/>
</dbReference>
<dbReference type="Pfam" id="PF00557">
    <property type="entry name" value="Peptidase_M24"/>
    <property type="match status" value="1"/>
</dbReference>
<dbReference type="GO" id="GO:0046872">
    <property type="term" value="F:metal ion binding"/>
    <property type="evidence" value="ECO:0007669"/>
    <property type="project" value="UniProtKB-KW"/>
</dbReference>
<dbReference type="FunFam" id="3.90.230.10:FF:000014">
    <property type="entry name" value="Aminopeptidase P family protein"/>
    <property type="match status" value="1"/>
</dbReference>
<feature type="domain" description="Peptidase M24" evidence="6">
    <location>
        <begin position="146"/>
        <end position="348"/>
    </location>
</feature>
<evidence type="ECO:0000256" key="1">
    <source>
        <dbReference type="ARBA" id="ARBA00001936"/>
    </source>
</evidence>
<dbReference type="InterPro" id="IPR036005">
    <property type="entry name" value="Creatinase/aminopeptidase-like"/>
</dbReference>
<evidence type="ECO:0000256" key="2">
    <source>
        <dbReference type="ARBA" id="ARBA00008766"/>
    </source>
</evidence>
<evidence type="ECO:0000313" key="9">
    <source>
        <dbReference type="Proteomes" id="UP001164718"/>
    </source>
</evidence>
<dbReference type="InterPro" id="IPR001131">
    <property type="entry name" value="Peptidase_M24B_aminopep-P_CS"/>
</dbReference>
<keyword evidence="5" id="KW-0464">Manganese</keyword>
<proteinExistence type="inferred from homology"/>
<name>A0A9E8RW37_9BACI</name>
<dbReference type="PANTHER" id="PTHR46112">
    <property type="entry name" value="AMINOPEPTIDASE"/>
    <property type="match status" value="1"/>
</dbReference>
<protein>
    <submittedName>
        <fullName evidence="8">Xaa-Pro peptidase family protein</fullName>
    </submittedName>
</protein>
<dbReference type="InterPro" id="IPR001714">
    <property type="entry name" value="Pept_M24_MAP"/>
</dbReference>
<dbReference type="AlphaFoldDB" id="A0A9E8RW37"/>
<dbReference type="PANTHER" id="PTHR46112:SF10">
    <property type="entry name" value="DIPEPTIDASE YKVY-RELATED"/>
    <property type="match status" value="1"/>
</dbReference>
<comment type="similarity">
    <text evidence="2">Belongs to the peptidase M24B family.</text>
</comment>
<dbReference type="GO" id="GO:0008235">
    <property type="term" value="F:metalloexopeptidase activity"/>
    <property type="evidence" value="ECO:0007669"/>
    <property type="project" value="UniProtKB-ARBA"/>
</dbReference>
<dbReference type="SUPFAM" id="SSF55920">
    <property type="entry name" value="Creatinase/aminopeptidase"/>
    <property type="match status" value="1"/>
</dbReference>
<evidence type="ECO:0000256" key="5">
    <source>
        <dbReference type="ARBA" id="ARBA00023211"/>
    </source>
</evidence>
<evidence type="ECO:0000256" key="3">
    <source>
        <dbReference type="ARBA" id="ARBA00022723"/>
    </source>
</evidence>
<dbReference type="PROSITE" id="PS00491">
    <property type="entry name" value="PROLINE_PEPTIDASE"/>
    <property type="match status" value="1"/>
</dbReference>
<dbReference type="Gene3D" id="3.90.230.10">
    <property type="entry name" value="Creatinase/methionine aminopeptidase superfamily"/>
    <property type="match status" value="1"/>
</dbReference>
<gene>
    <name evidence="8" type="ORF">OE104_02085</name>
</gene>
<evidence type="ECO:0000259" key="6">
    <source>
        <dbReference type="Pfam" id="PF00557"/>
    </source>
</evidence>
<organism evidence="8 9">
    <name type="scientific">Fervidibacillus albus</name>
    <dbReference type="NCBI Taxonomy" id="2980026"/>
    <lineage>
        <taxon>Bacteria</taxon>
        <taxon>Bacillati</taxon>
        <taxon>Bacillota</taxon>
        <taxon>Bacilli</taxon>
        <taxon>Bacillales</taxon>
        <taxon>Bacillaceae</taxon>
        <taxon>Fervidibacillus</taxon>
    </lineage>
</organism>
<accession>A0A9E8RW37</accession>
<keyword evidence="3" id="KW-0479">Metal-binding</keyword>
<keyword evidence="9" id="KW-1185">Reference proteome</keyword>